<keyword evidence="1 3" id="KW-0378">Hydrolase</keyword>
<proteinExistence type="predicted"/>
<dbReference type="CDD" id="cd02883">
    <property type="entry name" value="NUDIX_Hydrolase"/>
    <property type="match status" value="1"/>
</dbReference>
<dbReference type="SUPFAM" id="SSF55811">
    <property type="entry name" value="Nudix"/>
    <property type="match status" value="1"/>
</dbReference>
<dbReference type="Gene3D" id="3.90.79.10">
    <property type="entry name" value="Nucleoside Triphosphate Pyrophosphohydrolase"/>
    <property type="match status" value="1"/>
</dbReference>
<dbReference type="InterPro" id="IPR051325">
    <property type="entry name" value="Nudix_hydrolase_domain"/>
</dbReference>
<dbReference type="GO" id="GO:0006754">
    <property type="term" value="P:ATP biosynthetic process"/>
    <property type="evidence" value="ECO:0007669"/>
    <property type="project" value="TreeGrafter"/>
</dbReference>
<dbReference type="InterPro" id="IPR020084">
    <property type="entry name" value="NUDIX_hydrolase_CS"/>
</dbReference>
<name>A0A235FA17_9BACL</name>
<dbReference type="InterPro" id="IPR000086">
    <property type="entry name" value="NUDIX_hydrolase_dom"/>
</dbReference>
<dbReference type="Pfam" id="PF00293">
    <property type="entry name" value="NUDIX"/>
    <property type="match status" value="1"/>
</dbReference>
<dbReference type="EMBL" id="NOII01000003">
    <property type="protein sequence ID" value="OYD57777.1"/>
    <property type="molecule type" value="Genomic_DNA"/>
</dbReference>
<comment type="caution">
    <text evidence="3">The sequence shown here is derived from an EMBL/GenBank/DDBJ whole genome shotgun (WGS) entry which is preliminary data.</text>
</comment>
<protein>
    <submittedName>
        <fullName evidence="3">NUDIX hydrolase</fullName>
    </submittedName>
</protein>
<evidence type="ECO:0000259" key="2">
    <source>
        <dbReference type="PROSITE" id="PS51462"/>
    </source>
</evidence>
<dbReference type="PROSITE" id="PS00893">
    <property type="entry name" value="NUDIX_BOX"/>
    <property type="match status" value="1"/>
</dbReference>
<reference evidence="3 4" key="1">
    <citation type="submission" date="2017-07" db="EMBL/GenBank/DDBJ databases">
        <title>Fictibacillus sp. nov. GDSW-R2A3 Genome sequencing and assembly.</title>
        <authorList>
            <person name="Mayilraj S."/>
        </authorList>
    </citation>
    <scope>NUCLEOTIDE SEQUENCE [LARGE SCALE GENOMIC DNA]</scope>
    <source>
        <strain evidence="3 4">GDSW-R2A3</strain>
    </source>
</reference>
<dbReference type="PROSITE" id="PS51462">
    <property type="entry name" value="NUDIX"/>
    <property type="match status" value="1"/>
</dbReference>
<gene>
    <name evidence="3" type="ORF">CGZ90_12510</name>
</gene>
<dbReference type="PANTHER" id="PTHR21340">
    <property type="entry name" value="DIADENOSINE 5,5-P1,P4-TETRAPHOSPHATE PYROPHOSPHOHYDROLASE MUTT"/>
    <property type="match status" value="1"/>
</dbReference>
<dbReference type="GO" id="GO:0004081">
    <property type="term" value="F:bis(5'-nucleosyl)-tetraphosphatase (asymmetrical) activity"/>
    <property type="evidence" value="ECO:0007669"/>
    <property type="project" value="TreeGrafter"/>
</dbReference>
<accession>A0A235FA17</accession>
<sequence>MSNNKILLVQSNRGDYKFPGGGVEENEDHSEGLKREIREETGYINCAVNKKAGIVIERRMDEFNENVLFQMTSHYYLCELTSEDKIHQQLDDYESELDFTPKWVNLDDAIQQNESLTGQIKKNSWLNRETFVLKEIQKGLINNGAVRSVEVD</sequence>
<dbReference type="GO" id="GO:0006167">
    <property type="term" value="P:AMP biosynthetic process"/>
    <property type="evidence" value="ECO:0007669"/>
    <property type="project" value="TreeGrafter"/>
</dbReference>
<feature type="domain" description="Nudix hydrolase" evidence="2">
    <location>
        <begin position="1"/>
        <end position="133"/>
    </location>
</feature>
<dbReference type="PANTHER" id="PTHR21340:SF0">
    <property type="entry name" value="BIS(5'-NUCLEOSYL)-TETRAPHOSPHATASE [ASYMMETRICAL]"/>
    <property type="match status" value="1"/>
</dbReference>
<dbReference type="Proteomes" id="UP000215059">
    <property type="component" value="Unassembled WGS sequence"/>
</dbReference>
<evidence type="ECO:0000256" key="1">
    <source>
        <dbReference type="ARBA" id="ARBA00022801"/>
    </source>
</evidence>
<evidence type="ECO:0000313" key="3">
    <source>
        <dbReference type="EMBL" id="OYD57777.1"/>
    </source>
</evidence>
<dbReference type="AlphaFoldDB" id="A0A235FA17"/>
<keyword evidence="4" id="KW-1185">Reference proteome</keyword>
<dbReference type="InterPro" id="IPR015797">
    <property type="entry name" value="NUDIX_hydrolase-like_dom_sf"/>
</dbReference>
<dbReference type="OrthoDB" id="511483at2"/>
<evidence type="ECO:0000313" key="4">
    <source>
        <dbReference type="Proteomes" id="UP000215059"/>
    </source>
</evidence>
<organism evidence="3 4">
    <name type="scientific">Fictibacillus aquaticus</name>
    <dbReference type="NCBI Taxonomy" id="2021314"/>
    <lineage>
        <taxon>Bacteria</taxon>
        <taxon>Bacillati</taxon>
        <taxon>Bacillota</taxon>
        <taxon>Bacilli</taxon>
        <taxon>Bacillales</taxon>
        <taxon>Fictibacillaceae</taxon>
        <taxon>Fictibacillus</taxon>
    </lineage>
</organism>